<dbReference type="InterPro" id="IPR001117">
    <property type="entry name" value="Cu-oxidase_2nd"/>
</dbReference>
<dbReference type="InterPro" id="IPR011707">
    <property type="entry name" value="Cu-oxidase-like_N"/>
</dbReference>
<reference evidence="7" key="1">
    <citation type="journal article" date="2021" name="J. Hered.">
        <title>Genome Assembly of Salicaceae Populus deltoides (Eastern Cottonwood) I-69 Based on Nanopore Sequencing and Hi-C Technologies.</title>
        <authorList>
            <person name="Bai S."/>
            <person name="Wu H."/>
            <person name="Zhang J."/>
            <person name="Pan Z."/>
            <person name="Zhao W."/>
            <person name="Li Z."/>
            <person name="Tong C."/>
        </authorList>
    </citation>
    <scope>NUCLEOTIDE SEQUENCE</scope>
    <source>
        <tissue evidence="7">Leaf</tissue>
    </source>
</reference>
<evidence type="ECO:0000313" key="8">
    <source>
        <dbReference type="Proteomes" id="UP000807159"/>
    </source>
</evidence>
<dbReference type="PANTHER" id="PTHR11709">
    <property type="entry name" value="MULTI-COPPER OXIDASE"/>
    <property type="match status" value="1"/>
</dbReference>
<dbReference type="PANTHER" id="PTHR11709:SF27">
    <property type="entry name" value="OS01G0816700 PROTEIN"/>
    <property type="match status" value="1"/>
</dbReference>
<dbReference type="InterPro" id="IPR045087">
    <property type="entry name" value="Cu-oxidase_fam"/>
</dbReference>
<evidence type="ECO:0008006" key="9">
    <source>
        <dbReference type="Google" id="ProtNLM"/>
    </source>
</evidence>
<accession>A0A8T2Z4P3</accession>
<name>A0A8T2Z4P3_POPDE</name>
<feature type="chain" id="PRO_5035727251" description="L-ascorbate oxidase homolog" evidence="3">
    <location>
        <begin position="23"/>
        <end position="553"/>
    </location>
</feature>
<dbReference type="InterPro" id="IPR008972">
    <property type="entry name" value="Cupredoxin"/>
</dbReference>
<feature type="domain" description="Plastocyanin-like" evidence="4">
    <location>
        <begin position="158"/>
        <end position="300"/>
    </location>
</feature>
<dbReference type="CDD" id="cd13846">
    <property type="entry name" value="CuRO_1_AAO_like_1"/>
    <property type="match status" value="1"/>
</dbReference>
<evidence type="ECO:0000259" key="6">
    <source>
        <dbReference type="Pfam" id="PF07732"/>
    </source>
</evidence>
<comment type="similarity">
    <text evidence="1">Belongs to the multicopper oxidase family.</text>
</comment>
<evidence type="ECO:0000259" key="5">
    <source>
        <dbReference type="Pfam" id="PF07731"/>
    </source>
</evidence>
<dbReference type="GO" id="GO:0005507">
    <property type="term" value="F:copper ion binding"/>
    <property type="evidence" value="ECO:0007669"/>
    <property type="project" value="InterPro"/>
</dbReference>
<dbReference type="Pfam" id="PF00394">
    <property type="entry name" value="Cu-oxidase"/>
    <property type="match status" value="1"/>
</dbReference>
<feature type="signal peptide" evidence="3">
    <location>
        <begin position="1"/>
        <end position="22"/>
    </location>
</feature>
<evidence type="ECO:0000256" key="2">
    <source>
        <dbReference type="ARBA" id="ARBA00023180"/>
    </source>
</evidence>
<dbReference type="InterPro" id="IPR011706">
    <property type="entry name" value="Cu-oxidase_C"/>
</dbReference>
<dbReference type="InterPro" id="IPR034271">
    <property type="entry name" value="CuRO_2_AO-like"/>
</dbReference>
<proteinExistence type="inferred from homology"/>
<dbReference type="Pfam" id="PF07731">
    <property type="entry name" value="Cu-oxidase_2"/>
    <property type="match status" value="1"/>
</dbReference>
<dbReference type="GO" id="GO:0016491">
    <property type="term" value="F:oxidoreductase activity"/>
    <property type="evidence" value="ECO:0007669"/>
    <property type="project" value="InterPro"/>
</dbReference>
<evidence type="ECO:0000313" key="7">
    <source>
        <dbReference type="EMBL" id="KAH8512328.1"/>
    </source>
</evidence>
<dbReference type="Proteomes" id="UP000807159">
    <property type="component" value="Chromosome 3"/>
</dbReference>
<dbReference type="InterPro" id="IPR034273">
    <property type="entry name" value="CuRO_1_AAO-like"/>
</dbReference>
<keyword evidence="3" id="KW-0732">Signal</keyword>
<dbReference type="Pfam" id="PF07732">
    <property type="entry name" value="Cu-oxidase_3"/>
    <property type="match status" value="1"/>
</dbReference>
<dbReference type="EMBL" id="JACEGQ020000003">
    <property type="protein sequence ID" value="KAH8512328.1"/>
    <property type="molecule type" value="Genomic_DNA"/>
</dbReference>
<evidence type="ECO:0000256" key="1">
    <source>
        <dbReference type="ARBA" id="ARBA00010609"/>
    </source>
</evidence>
<dbReference type="AlphaFoldDB" id="A0A8T2Z4P3"/>
<dbReference type="CDD" id="cd13872">
    <property type="entry name" value="CuRO_2_AAO_like_1"/>
    <property type="match status" value="1"/>
</dbReference>
<dbReference type="Gene3D" id="2.60.40.420">
    <property type="entry name" value="Cupredoxins - blue copper proteins"/>
    <property type="match status" value="3"/>
</dbReference>
<feature type="domain" description="Plastocyanin-like" evidence="6">
    <location>
        <begin position="32"/>
        <end position="146"/>
    </location>
</feature>
<keyword evidence="8" id="KW-1185">Reference proteome</keyword>
<feature type="domain" description="Plastocyanin-like" evidence="5">
    <location>
        <begin position="381"/>
        <end position="520"/>
    </location>
</feature>
<protein>
    <recommendedName>
        <fullName evidence="9">L-ascorbate oxidase homolog</fullName>
    </recommendedName>
</protein>
<keyword evidence="2" id="KW-0325">Glycoprotein</keyword>
<sequence length="553" mass="62206">MTRVILMVFLCLSAGAMFGVQGEDPYLFFTWNVTYGTRSPLGVPQQVILVNNQFPGPNINSTTNNNIVLNVFNNLEEPFLLTWSGIQQRKNSWQDGVLGTNCPIPPGTNYTYHFQVKDQIGSYIYYPTTGMHRAAGGFGGLRVNSRLLIPVPYADPEDDYTVILNDWYTSSHSTLRKYLDSGRSLARPNGVLINGKNAKGDGNDEPLFTMKPGKTYKYRICNAGLKNTLNFRIQGHTMKLVEMEGSHVVQNVYESLDVHVGQCFSVLVTANQDPKDYYMVASTRFMKEVLTSKAIIRYTNGKGPASPELPEAPVGWAWSLNQFRSFRWNLTASAARPNPQGSYHYGSINITRTIKLVNSASRAGGKLRYAINGVSHENPETPLKLAEYYAIAHKVFKYNTIPDMPLANVASAKVVTQPNVVNQTFRNFVEIVFENHEKSMQSYHLDGYSFFAVAIEPGTWTPEKRKSYNLLDAVSRTTIQVFPKSWAAILLTFDNAGMWNIRSEMWERTYLGQQLYVSVLCPGRSLRDEYNVPDNALLCGQVKDLPKPKPYTL</sequence>
<evidence type="ECO:0000259" key="4">
    <source>
        <dbReference type="Pfam" id="PF00394"/>
    </source>
</evidence>
<organism evidence="7 8">
    <name type="scientific">Populus deltoides</name>
    <name type="common">Eastern poplar</name>
    <name type="synonym">Eastern cottonwood</name>
    <dbReference type="NCBI Taxonomy" id="3696"/>
    <lineage>
        <taxon>Eukaryota</taxon>
        <taxon>Viridiplantae</taxon>
        <taxon>Streptophyta</taxon>
        <taxon>Embryophyta</taxon>
        <taxon>Tracheophyta</taxon>
        <taxon>Spermatophyta</taxon>
        <taxon>Magnoliopsida</taxon>
        <taxon>eudicotyledons</taxon>
        <taxon>Gunneridae</taxon>
        <taxon>Pentapetalae</taxon>
        <taxon>rosids</taxon>
        <taxon>fabids</taxon>
        <taxon>Malpighiales</taxon>
        <taxon>Salicaceae</taxon>
        <taxon>Saliceae</taxon>
        <taxon>Populus</taxon>
    </lineage>
</organism>
<evidence type="ECO:0000256" key="3">
    <source>
        <dbReference type="SAM" id="SignalP"/>
    </source>
</evidence>
<comment type="caution">
    <text evidence="7">The sequence shown here is derived from an EMBL/GenBank/DDBJ whole genome shotgun (WGS) entry which is preliminary data.</text>
</comment>
<dbReference type="SUPFAM" id="SSF49503">
    <property type="entry name" value="Cupredoxins"/>
    <property type="match status" value="3"/>
</dbReference>
<gene>
    <name evidence="7" type="ORF">H0E87_005819</name>
</gene>